<organism evidence="3 4">
    <name type="scientific">Tepidicella xavieri</name>
    <dbReference type="NCBI Taxonomy" id="360241"/>
    <lineage>
        <taxon>Bacteria</taxon>
        <taxon>Pseudomonadati</taxon>
        <taxon>Pseudomonadota</taxon>
        <taxon>Betaproteobacteria</taxon>
        <taxon>Burkholderiales</taxon>
        <taxon>Tepidicella</taxon>
    </lineage>
</organism>
<reference evidence="3 4" key="1">
    <citation type="submission" date="2019-03" db="EMBL/GenBank/DDBJ databases">
        <title>Genomic Encyclopedia of Type Strains, Phase IV (KMG-IV): sequencing the most valuable type-strain genomes for metagenomic binning, comparative biology and taxonomic classification.</title>
        <authorList>
            <person name="Goeker M."/>
        </authorList>
    </citation>
    <scope>NUCLEOTIDE SEQUENCE [LARGE SCALE GENOMIC DNA]</scope>
    <source>
        <strain evidence="3 4">DSM 19605</strain>
    </source>
</reference>
<evidence type="ECO:0000313" key="3">
    <source>
        <dbReference type="EMBL" id="TDQ44357.1"/>
    </source>
</evidence>
<accession>A0A4V3D6L1</accession>
<dbReference type="OrthoDB" id="369729at2"/>
<feature type="signal peptide" evidence="1">
    <location>
        <begin position="1"/>
        <end position="25"/>
    </location>
</feature>
<proteinExistence type="predicted"/>
<keyword evidence="4" id="KW-1185">Reference proteome</keyword>
<dbReference type="PANTHER" id="PTHR38731">
    <property type="entry name" value="LIPL45-RELATED LIPOPROTEIN-RELATED"/>
    <property type="match status" value="1"/>
</dbReference>
<dbReference type="EMBL" id="SNYL01000003">
    <property type="protein sequence ID" value="TDQ44357.1"/>
    <property type="molecule type" value="Genomic_DNA"/>
</dbReference>
<protein>
    <submittedName>
        <fullName evidence="3">FecR family protein</fullName>
    </submittedName>
</protein>
<evidence type="ECO:0000256" key="1">
    <source>
        <dbReference type="SAM" id="SignalP"/>
    </source>
</evidence>
<dbReference type="Proteomes" id="UP000295510">
    <property type="component" value="Unassembled WGS sequence"/>
</dbReference>
<dbReference type="RefSeq" id="WP_133595957.1">
    <property type="nucleotide sequence ID" value="NZ_SNYL01000003.1"/>
</dbReference>
<feature type="domain" description="FecR protein" evidence="2">
    <location>
        <begin position="62"/>
        <end position="147"/>
    </location>
</feature>
<evidence type="ECO:0000259" key="2">
    <source>
        <dbReference type="Pfam" id="PF04773"/>
    </source>
</evidence>
<dbReference type="AlphaFoldDB" id="A0A4V3D6L1"/>
<dbReference type="Pfam" id="PF04773">
    <property type="entry name" value="FecR"/>
    <property type="match status" value="1"/>
</dbReference>
<name>A0A4V3D6L1_9BURK</name>
<comment type="caution">
    <text evidence="3">The sequence shown here is derived from an EMBL/GenBank/DDBJ whole genome shotgun (WGS) entry which is preliminary data.</text>
</comment>
<gene>
    <name evidence="3" type="ORF">DFR43_103101</name>
</gene>
<sequence length="150" mass="15673">MKHTLSSSIIGLLLITITLGQSAQASEPVGFVKTVTGQAEVITAGQSVAAAVGTPVFQGSALRTRAASSLGVTFRDNTVMSFGPDTELTVDEFLYQPTQGRLKFGTHMSKGTLNYVSGAIARLQPDAVTVSTPTGTIGVRGTQFLLKVQE</sequence>
<feature type="chain" id="PRO_5020288707" evidence="1">
    <location>
        <begin position="26"/>
        <end position="150"/>
    </location>
</feature>
<keyword evidence="1" id="KW-0732">Signal</keyword>
<evidence type="ECO:0000313" key="4">
    <source>
        <dbReference type="Proteomes" id="UP000295510"/>
    </source>
</evidence>
<dbReference type="InterPro" id="IPR006860">
    <property type="entry name" value="FecR"/>
</dbReference>